<dbReference type="PANTHER" id="PTHR21716:SF4">
    <property type="entry name" value="TRANSMEMBRANE PROTEIN 245"/>
    <property type="match status" value="1"/>
</dbReference>
<dbReference type="KEGG" id="cph:Cpha266_2369"/>
<feature type="transmembrane region" description="Helical" evidence="6">
    <location>
        <begin position="32"/>
        <end position="50"/>
    </location>
</feature>
<evidence type="ECO:0000256" key="6">
    <source>
        <dbReference type="SAM" id="Phobius"/>
    </source>
</evidence>
<sequence precursor="true">MDTRQSNRTILLVIVLFISAVFIAMIRYFLMALLMAAIFSALLMPLYHRFERWFQGNKSLSAGVTILALVLMVLLPSLALIGMVLAQALRLSRLAAPWVQQQIHEPGAFSRTLETLPYYHELEVYREDILKKIGEFAGTAGNMLLGAISSFTLSAVNELFLLFFFLYTMFFFLKDGREILDKMLSYLPLTEGVKSRLLEKFLSVTRATLKGSVVVGLVQGTLAGLALHLAGIDSALFWGAIMTLLSFIPVLGSPLVWVPAVIYLLLIGQYPQALGVLLFCSIIVGQIDNILRPILIGRDTKMNELMIFLGTLGGLGLFGIIGIIVGPIVAALFVTVWEIYGEAFSDYLDEVRGNKEV</sequence>
<dbReference type="OrthoDB" id="9773730at2"/>
<dbReference type="InterPro" id="IPR002549">
    <property type="entry name" value="AI-2E-like"/>
</dbReference>
<comment type="similarity">
    <text evidence="2">Belongs to the autoinducer-2 exporter (AI-2E) (TC 2.A.86) family.</text>
</comment>
<comment type="subcellular location">
    <subcellularLocation>
        <location evidence="1">Membrane</location>
        <topology evidence="1">Multi-pass membrane protein</topology>
    </subcellularLocation>
</comment>
<keyword evidence="3 6" id="KW-0812">Transmembrane</keyword>
<keyword evidence="4 6" id="KW-1133">Transmembrane helix</keyword>
<feature type="transmembrane region" description="Helical" evidence="6">
    <location>
        <begin position="9"/>
        <end position="26"/>
    </location>
</feature>
<evidence type="ECO:0000256" key="1">
    <source>
        <dbReference type="ARBA" id="ARBA00004141"/>
    </source>
</evidence>
<evidence type="ECO:0000256" key="4">
    <source>
        <dbReference type="ARBA" id="ARBA00022989"/>
    </source>
</evidence>
<accession>A1BIY0</accession>
<dbReference type="GO" id="GO:0016020">
    <property type="term" value="C:membrane"/>
    <property type="evidence" value="ECO:0007669"/>
    <property type="project" value="UniProtKB-SubCell"/>
</dbReference>
<name>A1BIY0_CHLPD</name>
<protein>
    <recommendedName>
        <fullName evidence="9">AI-2E family transporter</fullName>
    </recommendedName>
</protein>
<dbReference type="eggNOG" id="COG0628">
    <property type="taxonomic scope" value="Bacteria"/>
</dbReference>
<gene>
    <name evidence="7" type="ordered locus">Cpha266_2369</name>
</gene>
<dbReference type="AlphaFoldDB" id="A1BIY0"/>
<dbReference type="RefSeq" id="WP_011746142.1">
    <property type="nucleotide sequence ID" value="NC_008639.1"/>
</dbReference>
<evidence type="ECO:0000313" key="8">
    <source>
        <dbReference type="Proteomes" id="UP000008701"/>
    </source>
</evidence>
<dbReference type="STRING" id="290317.Cpha266_2369"/>
<dbReference type="PANTHER" id="PTHR21716">
    <property type="entry name" value="TRANSMEMBRANE PROTEIN"/>
    <property type="match status" value="1"/>
</dbReference>
<evidence type="ECO:0000256" key="5">
    <source>
        <dbReference type="ARBA" id="ARBA00023136"/>
    </source>
</evidence>
<dbReference type="EMBL" id="CP000492">
    <property type="protein sequence ID" value="ABL66357.1"/>
    <property type="molecule type" value="Genomic_DNA"/>
</dbReference>
<dbReference type="Pfam" id="PF01594">
    <property type="entry name" value="AI-2E_transport"/>
    <property type="match status" value="1"/>
</dbReference>
<organism evidence="7 8">
    <name type="scientific">Chlorobium phaeobacteroides (strain DSM 266 / SMG 266 / 2430)</name>
    <dbReference type="NCBI Taxonomy" id="290317"/>
    <lineage>
        <taxon>Bacteria</taxon>
        <taxon>Pseudomonadati</taxon>
        <taxon>Chlorobiota</taxon>
        <taxon>Chlorobiia</taxon>
        <taxon>Chlorobiales</taxon>
        <taxon>Chlorobiaceae</taxon>
        <taxon>Chlorobium/Pelodictyon group</taxon>
        <taxon>Chlorobium</taxon>
    </lineage>
</organism>
<feature type="transmembrane region" description="Helical" evidence="6">
    <location>
        <begin position="62"/>
        <end position="89"/>
    </location>
</feature>
<feature type="transmembrane region" description="Helical" evidence="6">
    <location>
        <begin position="305"/>
        <end position="337"/>
    </location>
</feature>
<feature type="transmembrane region" description="Helical" evidence="6">
    <location>
        <begin position="151"/>
        <end position="173"/>
    </location>
</feature>
<evidence type="ECO:0000256" key="3">
    <source>
        <dbReference type="ARBA" id="ARBA00022692"/>
    </source>
</evidence>
<evidence type="ECO:0008006" key="9">
    <source>
        <dbReference type="Google" id="ProtNLM"/>
    </source>
</evidence>
<evidence type="ECO:0000313" key="7">
    <source>
        <dbReference type="EMBL" id="ABL66357.1"/>
    </source>
</evidence>
<reference evidence="7 8" key="1">
    <citation type="submission" date="2006-12" db="EMBL/GenBank/DDBJ databases">
        <title>Complete sequence of Chlorobium phaeobacteroides DSM 266.</title>
        <authorList>
            <consortium name="US DOE Joint Genome Institute"/>
            <person name="Copeland A."/>
            <person name="Lucas S."/>
            <person name="Lapidus A."/>
            <person name="Barry K."/>
            <person name="Detter J.C."/>
            <person name="Glavina del Rio T."/>
            <person name="Hammon N."/>
            <person name="Israni S."/>
            <person name="Pitluck S."/>
            <person name="Goltsman E."/>
            <person name="Schmutz J."/>
            <person name="Larimer F."/>
            <person name="Land M."/>
            <person name="Hauser L."/>
            <person name="Mikhailova N."/>
            <person name="Li T."/>
            <person name="Overmann J."/>
            <person name="Bryant D.A."/>
            <person name="Richardson P."/>
        </authorList>
    </citation>
    <scope>NUCLEOTIDE SEQUENCE [LARGE SCALE GENOMIC DNA]</scope>
    <source>
        <strain evidence="7 8">DSM 266</strain>
    </source>
</reference>
<keyword evidence="5 6" id="KW-0472">Membrane</keyword>
<keyword evidence="8" id="KW-1185">Reference proteome</keyword>
<evidence type="ECO:0000256" key="2">
    <source>
        <dbReference type="ARBA" id="ARBA00009773"/>
    </source>
</evidence>
<feature type="transmembrane region" description="Helical" evidence="6">
    <location>
        <begin position="235"/>
        <end position="256"/>
    </location>
</feature>
<dbReference type="Proteomes" id="UP000008701">
    <property type="component" value="Chromosome"/>
</dbReference>
<proteinExistence type="inferred from homology"/>
<dbReference type="HOGENOM" id="CLU_041771_2_3_10"/>